<dbReference type="Pfam" id="PF02361">
    <property type="entry name" value="CbiQ"/>
    <property type="match status" value="1"/>
</dbReference>
<keyword evidence="3 6" id="KW-0812">Transmembrane</keyword>
<keyword evidence="8" id="KW-1185">Reference proteome</keyword>
<dbReference type="AlphaFoldDB" id="A0A7K4HQJ0"/>
<reference evidence="7 8" key="1">
    <citation type="submission" date="2020-06" db="EMBL/GenBank/DDBJ databases">
        <title>Methanofollis fontis sp. nov., a methanogen isolated from marine sediments near a cold seep at Four-Way Closure Ridge offshore southwestern Taiwan.</title>
        <authorList>
            <person name="Chen S.-C."/>
            <person name="Teng N.-H."/>
            <person name="Lin Y.-S."/>
            <person name="Lai M.-C."/>
            <person name="Chen H.-H."/>
            <person name="Wang C.-C."/>
        </authorList>
    </citation>
    <scope>NUCLEOTIDE SEQUENCE [LARGE SCALE GENOMIC DNA]</scope>
    <source>
        <strain evidence="7 8">DSM 2702</strain>
    </source>
</reference>
<evidence type="ECO:0000256" key="2">
    <source>
        <dbReference type="ARBA" id="ARBA00022475"/>
    </source>
</evidence>
<feature type="transmembrane region" description="Helical" evidence="6">
    <location>
        <begin position="92"/>
        <end position="117"/>
    </location>
</feature>
<dbReference type="NCBIfam" id="TIGR02454">
    <property type="entry name" value="ECF_T_CbiQ"/>
    <property type="match status" value="1"/>
</dbReference>
<keyword evidence="2" id="KW-1003">Cell membrane</keyword>
<dbReference type="CDD" id="cd16914">
    <property type="entry name" value="EcfT"/>
    <property type="match status" value="1"/>
</dbReference>
<sequence>MENILEDHAHRSALRHLDTRLKLLVGGGAILLGLLSPSPLGPAFIAATMAAITVGVARTPIRFYAHLLTIPLSFATISAAVILFLSGGGETLWAAAIGPLTLTATTGSANLAALILARTFSGMCALFFIALTTPMAEIFTVMRSLRLPREFVDLSMLIYHFIFVLIGEAVATRNAQEMRHGYVSFTNAIASFAMLAGMLFVRAWEKGEELIVAMDARCYDGVFAAGEETEGASRRQIALVAAYLCLCTAVAIAARGATIF</sequence>
<dbReference type="OrthoDB" id="147966at2157"/>
<feature type="transmembrane region" description="Helical" evidence="6">
    <location>
        <begin position="237"/>
        <end position="257"/>
    </location>
</feature>
<dbReference type="InterPro" id="IPR012809">
    <property type="entry name" value="ECF_CbiQ"/>
</dbReference>
<evidence type="ECO:0000256" key="3">
    <source>
        <dbReference type="ARBA" id="ARBA00022692"/>
    </source>
</evidence>
<comment type="caution">
    <text evidence="7">The sequence shown here is derived from an EMBL/GenBank/DDBJ whole genome shotgun (WGS) entry which is preliminary data.</text>
</comment>
<dbReference type="Proteomes" id="UP000570823">
    <property type="component" value="Unassembled WGS sequence"/>
</dbReference>
<keyword evidence="5 6" id="KW-0472">Membrane</keyword>
<gene>
    <name evidence="7" type="primary">cbiQ</name>
    <name evidence="7" type="ORF">HWN36_09415</name>
</gene>
<feature type="transmembrane region" description="Helical" evidence="6">
    <location>
        <begin position="151"/>
        <end position="170"/>
    </location>
</feature>
<feature type="transmembrane region" description="Helical" evidence="6">
    <location>
        <begin position="21"/>
        <end position="37"/>
    </location>
</feature>
<dbReference type="EMBL" id="JABXWR010000001">
    <property type="protein sequence ID" value="NVO67516.1"/>
    <property type="molecule type" value="Genomic_DNA"/>
</dbReference>
<protein>
    <submittedName>
        <fullName evidence="7">Cobalt ECF transporter T component CbiQ</fullName>
    </submittedName>
</protein>
<feature type="transmembrane region" description="Helical" evidence="6">
    <location>
        <begin position="124"/>
        <end position="145"/>
    </location>
</feature>
<evidence type="ECO:0000313" key="8">
    <source>
        <dbReference type="Proteomes" id="UP000570823"/>
    </source>
</evidence>
<organism evidence="7 8">
    <name type="scientific">Methanofollis tationis</name>
    <dbReference type="NCBI Taxonomy" id="81417"/>
    <lineage>
        <taxon>Archaea</taxon>
        <taxon>Methanobacteriati</taxon>
        <taxon>Methanobacteriota</taxon>
        <taxon>Stenosarchaea group</taxon>
        <taxon>Methanomicrobia</taxon>
        <taxon>Methanomicrobiales</taxon>
        <taxon>Methanomicrobiaceae</taxon>
        <taxon>Methanofollis</taxon>
    </lineage>
</organism>
<dbReference type="GO" id="GO:0043190">
    <property type="term" value="C:ATP-binding cassette (ABC) transporter complex"/>
    <property type="evidence" value="ECO:0007669"/>
    <property type="project" value="InterPro"/>
</dbReference>
<dbReference type="PANTHER" id="PTHR43723:SF1">
    <property type="entry name" value="COBALT TRANSPORT PROTEIN CBIQ"/>
    <property type="match status" value="1"/>
</dbReference>
<evidence type="ECO:0000256" key="4">
    <source>
        <dbReference type="ARBA" id="ARBA00022989"/>
    </source>
</evidence>
<accession>A0A7K4HQJ0</accession>
<dbReference type="PANTHER" id="PTHR43723">
    <property type="entry name" value="COBALT TRANSPORT PROTEIN CBIQ"/>
    <property type="match status" value="1"/>
</dbReference>
<dbReference type="InterPro" id="IPR003339">
    <property type="entry name" value="ABC/ECF_trnsptr_transmembrane"/>
</dbReference>
<feature type="transmembrane region" description="Helical" evidence="6">
    <location>
        <begin position="182"/>
        <end position="204"/>
    </location>
</feature>
<dbReference type="GO" id="GO:0006824">
    <property type="term" value="P:cobalt ion transport"/>
    <property type="evidence" value="ECO:0007669"/>
    <property type="project" value="InterPro"/>
</dbReference>
<keyword evidence="4 6" id="KW-1133">Transmembrane helix</keyword>
<evidence type="ECO:0000256" key="1">
    <source>
        <dbReference type="ARBA" id="ARBA00004651"/>
    </source>
</evidence>
<evidence type="ECO:0000313" key="7">
    <source>
        <dbReference type="EMBL" id="NVO67516.1"/>
    </source>
</evidence>
<evidence type="ECO:0000256" key="6">
    <source>
        <dbReference type="SAM" id="Phobius"/>
    </source>
</evidence>
<proteinExistence type="predicted"/>
<comment type="subcellular location">
    <subcellularLocation>
        <location evidence="1">Cell membrane</location>
        <topology evidence="1">Multi-pass membrane protein</topology>
    </subcellularLocation>
</comment>
<dbReference type="RefSeq" id="WP_176789098.1">
    <property type="nucleotide sequence ID" value="NZ_JABXWR010000001.1"/>
</dbReference>
<evidence type="ECO:0000256" key="5">
    <source>
        <dbReference type="ARBA" id="ARBA00023136"/>
    </source>
</evidence>
<name>A0A7K4HQJ0_9EURY</name>
<feature type="transmembrane region" description="Helical" evidence="6">
    <location>
        <begin position="68"/>
        <end position="86"/>
    </location>
</feature>
<dbReference type="InterPro" id="IPR052770">
    <property type="entry name" value="Cobalt_transport_CbiQ"/>
</dbReference>